<keyword evidence="7" id="KW-0732">Signal</keyword>
<dbReference type="PANTHER" id="PTHR39087:SF2">
    <property type="entry name" value="UPF0104 MEMBRANE PROTEIN MJ1595"/>
    <property type="match status" value="1"/>
</dbReference>
<dbReference type="InterPro" id="IPR022791">
    <property type="entry name" value="L-PG_synthase/AglD"/>
</dbReference>
<dbReference type="eggNOG" id="COG0392">
    <property type="taxonomic scope" value="Bacteria"/>
</dbReference>
<dbReference type="KEGG" id="ccu:Ccur_04260"/>
<feature type="signal peptide" evidence="7">
    <location>
        <begin position="1"/>
        <end position="21"/>
    </location>
</feature>
<evidence type="ECO:0000256" key="4">
    <source>
        <dbReference type="ARBA" id="ARBA00022989"/>
    </source>
</evidence>
<evidence type="ECO:0000256" key="2">
    <source>
        <dbReference type="ARBA" id="ARBA00022475"/>
    </source>
</evidence>
<dbReference type="PANTHER" id="PTHR39087">
    <property type="entry name" value="UPF0104 MEMBRANE PROTEIN MJ1595"/>
    <property type="match status" value="1"/>
</dbReference>
<evidence type="ECO:0000256" key="6">
    <source>
        <dbReference type="SAM" id="Phobius"/>
    </source>
</evidence>
<feature type="transmembrane region" description="Helical" evidence="6">
    <location>
        <begin position="148"/>
        <end position="169"/>
    </location>
</feature>
<keyword evidence="2" id="KW-1003">Cell membrane</keyword>
<keyword evidence="5 6" id="KW-0472">Membrane</keyword>
<feature type="transmembrane region" description="Helical" evidence="6">
    <location>
        <begin position="304"/>
        <end position="322"/>
    </location>
</feature>
<organism evidence="8 9">
    <name type="scientific">Cryptobacterium curtum (strain ATCC 700683 / DSM 15641 / CCUG 43107 / 12-3)</name>
    <dbReference type="NCBI Taxonomy" id="469378"/>
    <lineage>
        <taxon>Bacteria</taxon>
        <taxon>Bacillati</taxon>
        <taxon>Actinomycetota</taxon>
        <taxon>Coriobacteriia</taxon>
        <taxon>Eggerthellales</taxon>
        <taxon>Eggerthellaceae</taxon>
        <taxon>Cryptobacterium</taxon>
    </lineage>
</organism>
<feature type="transmembrane region" description="Helical" evidence="6">
    <location>
        <begin position="384"/>
        <end position="404"/>
    </location>
</feature>
<feature type="transmembrane region" description="Helical" evidence="6">
    <location>
        <begin position="416"/>
        <end position="447"/>
    </location>
</feature>
<protein>
    <recommendedName>
        <fullName evidence="10">Integral membrane protein</fullName>
    </recommendedName>
</protein>
<evidence type="ECO:0000256" key="3">
    <source>
        <dbReference type="ARBA" id="ARBA00022692"/>
    </source>
</evidence>
<keyword evidence="4 6" id="KW-1133">Transmembrane helix</keyword>
<dbReference type="AlphaFoldDB" id="C7MMK9"/>
<dbReference type="EMBL" id="CP001682">
    <property type="protein sequence ID" value="ACU94149.1"/>
    <property type="molecule type" value="Genomic_DNA"/>
</dbReference>
<name>C7MMK9_CRYCD</name>
<feature type="transmembrane region" description="Helical" evidence="6">
    <location>
        <begin position="118"/>
        <end position="141"/>
    </location>
</feature>
<keyword evidence="3 6" id="KW-0812">Transmembrane</keyword>
<dbReference type="HOGENOM" id="CLU_475487_0_0_11"/>
<reference evidence="8 9" key="1">
    <citation type="journal article" date="2009" name="Stand. Genomic Sci.">
        <title>Complete genome sequence of Cryptobacterium curtum type strain (12-3).</title>
        <authorList>
            <person name="Mavrommatis K."/>
            <person name="Pukall R."/>
            <person name="Rohde C."/>
            <person name="Chen F."/>
            <person name="Sims D."/>
            <person name="Brettin T."/>
            <person name="Kuske C."/>
            <person name="Detter J.C."/>
            <person name="Han C."/>
            <person name="Lapidus A."/>
            <person name="Copeland A."/>
            <person name="Glavina Del Rio T."/>
            <person name="Nolan M."/>
            <person name="Lucas S."/>
            <person name="Tice H."/>
            <person name="Cheng J.F."/>
            <person name="Bruce D."/>
            <person name="Goodwin L."/>
            <person name="Pitluck S."/>
            <person name="Ovchinnikova G."/>
            <person name="Pati A."/>
            <person name="Ivanova N."/>
            <person name="Chen A."/>
            <person name="Palaniappan K."/>
            <person name="Chain P."/>
            <person name="D'haeseleer P."/>
            <person name="Goker M."/>
            <person name="Bristow J."/>
            <person name="Eisen J.A."/>
            <person name="Markowitz V."/>
            <person name="Hugenholtz P."/>
            <person name="Rohde M."/>
            <person name="Klenk H.P."/>
            <person name="Kyrpides N.C."/>
        </authorList>
    </citation>
    <scope>NUCLEOTIDE SEQUENCE [LARGE SCALE GENOMIC DNA]</scope>
    <source>
        <strain evidence="9">ATCC 700683 / DSM 15641 / 12-3</strain>
    </source>
</reference>
<accession>C7MMK9</accession>
<dbReference type="GO" id="GO:0005886">
    <property type="term" value="C:plasma membrane"/>
    <property type="evidence" value="ECO:0007669"/>
    <property type="project" value="UniProtKB-SubCell"/>
</dbReference>
<feature type="transmembrane region" description="Helical" evidence="6">
    <location>
        <begin position="71"/>
        <end position="98"/>
    </location>
</feature>
<feature type="transmembrane region" description="Helical" evidence="6">
    <location>
        <begin position="31"/>
        <end position="51"/>
    </location>
</feature>
<proteinExistence type="predicted"/>
<comment type="subcellular location">
    <subcellularLocation>
        <location evidence="1">Cell membrane</location>
        <topology evidence="1">Multi-pass membrane protein</topology>
    </subcellularLocation>
</comment>
<dbReference type="Pfam" id="PF03706">
    <property type="entry name" value="LPG_synthase_TM"/>
    <property type="match status" value="1"/>
</dbReference>
<evidence type="ECO:0000256" key="5">
    <source>
        <dbReference type="ARBA" id="ARBA00023136"/>
    </source>
</evidence>
<evidence type="ECO:0008006" key="10">
    <source>
        <dbReference type="Google" id="ProtNLM"/>
    </source>
</evidence>
<evidence type="ECO:0000256" key="1">
    <source>
        <dbReference type="ARBA" id="ARBA00004651"/>
    </source>
</evidence>
<gene>
    <name evidence="8" type="ordered locus">Ccur_04260</name>
</gene>
<evidence type="ECO:0000256" key="7">
    <source>
        <dbReference type="SAM" id="SignalP"/>
    </source>
</evidence>
<feature type="chain" id="PRO_5002979482" description="Integral membrane protein" evidence="7">
    <location>
        <begin position="22"/>
        <end position="480"/>
    </location>
</feature>
<keyword evidence="9" id="KW-1185">Reference proteome</keyword>
<dbReference type="PROSITE" id="PS51257">
    <property type="entry name" value="PROKAR_LIPOPROTEIN"/>
    <property type="match status" value="1"/>
</dbReference>
<feature type="transmembrane region" description="Helical" evidence="6">
    <location>
        <begin position="228"/>
        <end position="249"/>
    </location>
</feature>
<feature type="transmembrane region" description="Helical" evidence="6">
    <location>
        <begin position="343"/>
        <end position="364"/>
    </location>
</feature>
<sequence>MKKAIFLVLAVVAGCFLISNAETIASIYDAAQSGATIPLILACIIMVARHVTQAVSYKAAFEAVGFSGRGLWEYIVLIFSLVFINTFCLFSGATGVAFIVDDAHRKGANLGKATSGAILSQIGYFSALLVISIIGFITMIVSDSINTVFVIGALLLAATLLVLSSLYIIGFFQPQWLYGFFRRLAVPVGAIARKVRRPLRAQWAGDTADSFITSAQIMASNPLGTFTSVAWASLSAVLNMLSLVAIGFAFGFENVAALIAAFALAAISVILSPTPQGIGVVEAAIAAVLTAYGCSLPTATAIALLYRGIMFWVPFCIGAVLLSQSGFFKTKKNPTQKQRDKDVAWISGTAVGIVGAVSIASYFVPALLAPYNALVEWIDFSNVFAGPAIVFFGVLLIVLAAGLVRRYRTCMALTVTVLLLLASIQFLFFETITVAVVCVGLAVWIFIKRASFDKPMPPLEDLQTLGREKIQAWSSRKNSK</sequence>
<dbReference type="Proteomes" id="UP000000954">
    <property type="component" value="Chromosome"/>
</dbReference>
<evidence type="ECO:0000313" key="8">
    <source>
        <dbReference type="EMBL" id="ACU94149.1"/>
    </source>
</evidence>
<dbReference type="STRING" id="469378.Ccur_04260"/>
<feature type="transmembrane region" description="Helical" evidence="6">
    <location>
        <begin position="255"/>
        <end position="271"/>
    </location>
</feature>
<evidence type="ECO:0000313" key="9">
    <source>
        <dbReference type="Proteomes" id="UP000000954"/>
    </source>
</evidence>